<dbReference type="AlphaFoldDB" id="A0A1E7FMU1"/>
<dbReference type="GO" id="GO:0070733">
    <property type="term" value="F:AMPylase activity"/>
    <property type="evidence" value="ECO:0007669"/>
    <property type="project" value="TreeGrafter"/>
</dbReference>
<name>A0A1E7FMU1_9STRA</name>
<gene>
    <name evidence="11" type="ORF">FRACYDRAFT_259986</name>
</gene>
<organism evidence="11 12">
    <name type="scientific">Fragilariopsis cylindrus CCMP1102</name>
    <dbReference type="NCBI Taxonomy" id="635003"/>
    <lineage>
        <taxon>Eukaryota</taxon>
        <taxon>Sar</taxon>
        <taxon>Stramenopiles</taxon>
        <taxon>Ochrophyta</taxon>
        <taxon>Bacillariophyta</taxon>
        <taxon>Bacillariophyceae</taxon>
        <taxon>Bacillariophycidae</taxon>
        <taxon>Bacillariales</taxon>
        <taxon>Bacillariaceae</taxon>
        <taxon>Fragilariopsis</taxon>
    </lineage>
</organism>
<dbReference type="InterPro" id="IPR003846">
    <property type="entry name" value="SelO"/>
</dbReference>
<accession>A0A1E7FMU1</accession>
<dbReference type="Pfam" id="PF02696">
    <property type="entry name" value="SelO"/>
    <property type="match status" value="2"/>
</dbReference>
<dbReference type="EMBL" id="KV784355">
    <property type="protein sequence ID" value="OEU19395.1"/>
    <property type="molecule type" value="Genomic_DNA"/>
</dbReference>
<evidence type="ECO:0000256" key="6">
    <source>
        <dbReference type="ARBA" id="ARBA00022741"/>
    </source>
</evidence>
<keyword evidence="3" id="KW-0808">Transferase</keyword>
<keyword evidence="12" id="KW-1185">Reference proteome</keyword>
<evidence type="ECO:0000256" key="5">
    <source>
        <dbReference type="ARBA" id="ARBA00022723"/>
    </source>
</evidence>
<evidence type="ECO:0000256" key="9">
    <source>
        <dbReference type="ARBA" id="ARBA00031547"/>
    </source>
</evidence>
<evidence type="ECO:0000313" key="12">
    <source>
        <dbReference type="Proteomes" id="UP000095751"/>
    </source>
</evidence>
<keyword evidence="7" id="KW-0067">ATP-binding</keyword>
<protein>
    <recommendedName>
        <fullName evidence="9">Selenoprotein O</fullName>
    </recommendedName>
</protein>
<comment type="similarity">
    <text evidence="2">Belongs to the SELO family.</text>
</comment>
<dbReference type="PANTHER" id="PTHR32057">
    <property type="entry name" value="PROTEIN ADENYLYLTRANSFERASE SELO, MITOCHONDRIAL"/>
    <property type="match status" value="1"/>
</dbReference>
<feature type="region of interest" description="Disordered" evidence="10">
    <location>
        <begin position="26"/>
        <end position="49"/>
    </location>
</feature>
<evidence type="ECO:0000256" key="7">
    <source>
        <dbReference type="ARBA" id="ARBA00022840"/>
    </source>
</evidence>
<dbReference type="GO" id="GO:0005524">
    <property type="term" value="F:ATP binding"/>
    <property type="evidence" value="ECO:0007669"/>
    <property type="project" value="UniProtKB-KW"/>
</dbReference>
<dbReference type="GO" id="GO:0005739">
    <property type="term" value="C:mitochondrion"/>
    <property type="evidence" value="ECO:0007669"/>
    <property type="project" value="TreeGrafter"/>
</dbReference>
<evidence type="ECO:0000256" key="2">
    <source>
        <dbReference type="ARBA" id="ARBA00009747"/>
    </source>
</evidence>
<comment type="cofactor">
    <cofactor evidence="1">
        <name>Mg(2+)</name>
        <dbReference type="ChEBI" id="CHEBI:18420"/>
    </cofactor>
</comment>
<dbReference type="GO" id="GO:0046872">
    <property type="term" value="F:metal ion binding"/>
    <property type="evidence" value="ECO:0007669"/>
    <property type="project" value="UniProtKB-KW"/>
</dbReference>
<evidence type="ECO:0000256" key="10">
    <source>
        <dbReference type="SAM" id="MobiDB-lite"/>
    </source>
</evidence>
<evidence type="ECO:0000256" key="4">
    <source>
        <dbReference type="ARBA" id="ARBA00022695"/>
    </source>
</evidence>
<dbReference type="KEGG" id="fcy:FRACYDRAFT_259986"/>
<keyword evidence="8" id="KW-0460">Magnesium</keyword>
<keyword evidence="4" id="KW-0548">Nucleotidyltransferase</keyword>
<evidence type="ECO:0000313" key="11">
    <source>
        <dbReference type="EMBL" id="OEU19395.1"/>
    </source>
</evidence>
<sequence>MRFQSSSIAKGTSAFYYNSWPRELSPETPENLQKSHGLEGLSTDNDNRSKRQVFNGHYVLVKPTGLSKPERLLVSDDVAYNLLKLTPEQVASDDFLEFVSGNRILNDGKAETWATPYALSIMGSRYTSNCPYGTGNGYGDGRAISIAEFNGHELQLKGAGKTPFARGADGRAVLRSSIREFLASEAMHHLGIATTRALSLVQSKTDTVNRPWYSEDASLKIPEMNDLRLAQYPEEKRREIIQQLRTTQKMDPNMMITEPCAITCRVASSFIRIGHIDLFAKRVIAKQEQHPKYKYDTTDRTWKELEALIWHACRREYKTEAYDPYIESNNLEQAAEKFLDLAAINLAEMVNGWVRVGFAQGNFNADNCLVGGKTMDYGPFGWMDEFSPLFAKWTGSGQHFGFLNQPQAGFVNYQVLVESVVPVIAAARVAANPEEGTEEEVSTKLIGEFMTKAQVIFNQKTEAVFNLKLGLPDDADVGVELWEGLQTLLSTSRADWTLFWRQLTYVMRDIDDLDSSDYEAMMEKLEGEEGSQTSPFYEPLTARNRRDLIEWIVGWRDALKATKRPSKEVYEQMKANNPKFVLREWILVEAYTAAANDDFTTLNELFDLTKYPYEEGTPQQTELYYRRAPESSLVKGGVASMS</sequence>
<dbReference type="InParanoid" id="A0A1E7FMU1"/>
<dbReference type="OrthoDB" id="10254721at2759"/>
<dbReference type="PANTHER" id="PTHR32057:SF14">
    <property type="entry name" value="PROTEIN ADENYLYLTRANSFERASE SELO, MITOCHONDRIAL"/>
    <property type="match status" value="1"/>
</dbReference>
<evidence type="ECO:0000256" key="3">
    <source>
        <dbReference type="ARBA" id="ARBA00022679"/>
    </source>
</evidence>
<evidence type="ECO:0000256" key="8">
    <source>
        <dbReference type="ARBA" id="ARBA00022842"/>
    </source>
</evidence>
<keyword evidence="5" id="KW-0479">Metal-binding</keyword>
<reference evidence="11 12" key="1">
    <citation type="submission" date="2016-09" db="EMBL/GenBank/DDBJ databases">
        <title>Extensive genetic diversity and differential bi-allelic expression allows diatom success in the polar Southern Ocean.</title>
        <authorList>
            <consortium name="DOE Joint Genome Institute"/>
            <person name="Mock T."/>
            <person name="Otillar R.P."/>
            <person name="Strauss J."/>
            <person name="Dupont C."/>
            <person name="Frickenhaus S."/>
            <person name="Maumus F."/>
            <person name="Mcmullan M."/>
            <person name="Sanges R."/>
            <person name="Schmutz J."/>
            <person name="Toseland A."/>
            <person name="Valas R."/>
            <person name="Veluchamy A."/>
            <person name="Ward B.J."/>
            <person name="Allen A."/>
            <person name="Barry K."/>
            <person name="Falciatore A."/>
            <person name="Ferrante M."/>
            <person name="Fortunato A.E."/>
            <person name="Gloeckner G."/>
            <person name="Gruber A."/>
            <person name="Hipkin R."/>
            <person name="Janech M."/>
            <person name="Kroth P."/>
            <person name="Leese F."/>
            <person name="Lindquist E."/>
            <person name="Lyon B.R."/>
            <person name="Martin J."/>
            <person name="Mayer C."/>
            <person name="Parker M."/>
            <person name="Quesneville H."/>
            <person name="Raymond J."/>
            <person name="Uhlig C."/>
            <person name="Valentin K.U."/>
            <person name="Worden A.Z."/>
            <person name="Armbrust E.V."/>
            <person name="Bowler C."/>
            <person name="Green B."/>
            <person name="Moulton V."/>
            <person name="Van Oosterhout C."/>
            <person name="Grigoriev I."/>
        </authorList>
    </citation>
    <scope>NUCLEOTIDE SEQUENCE [LARGE SCALE GENOMIC DNA]</scope>
    <source>
        <strain evidence="11 12">CCMP1102</strain>
    </source>
</reference>
<dbReference type="Proteomes" id="UP000095751">
    <property type="component" value="Unassembled WGS sequence"/>
</dbReference>
<proteinExistence type="inferred from homology"/>
<keyword evidence="6" id="KW-0547">Nucleotide-binding</keyword>
<evidence type="ECO:0000256" key="1">
    <source>
        <dbReference type="ARBA" id="ARBA00001946"/>
    </source>
</evidence>